<evidence type="ECO:0000313" key="1">
    <source>
        <dbReference type="EMBL" id="KAK1358064.1"/>
    </source>
</evidence>
<accession>A0AAD8H1J6</accession>
<reference evidence="1" key="1">
    <citation type="submission" date="2023-02" db="EMBL/GenBank/DDBJ databases">
        <title>Genome of toxic invasive species Heracleum sosnowskyi carries increased number of genes despite the absence of recent whole-genome duplications.</title>
        <authorList>
            <person name="Schelkunov M."/>
            <person name="Shtratnikova V."/>
            <person name="Makarenko M."/>
            <person name="Klepikova A."/>
            <person name="Omelchenko D."/>
            <person name="Novikova G."/>
            <person name="Obukhova E."/>
            <person name="Bogdanov V."/>
            <person name="Penin A."/>
            <person name="Logacheva M."/>
        </authorList>
    </citation>
    <scope>NUCLEOTIDE SEQUENCE</scope>
    <source>
        <strain evidence="1">Hsosn_3</strain>
        <tissue evidence="1">Leaf</tissue>
    </source>
</reference>
<gene>
    <name evidence="1" type="ORF">POM88_051320</name>
</gene>
<sequence>MLLRRMAGSEEVVPTLYLHQLITSSAAKEIEDSVRISLTKVGEQSVLFMAFFWCCLELQQVSSPVDFKVIERTKLGSLSEGFIYAPSYFVTSSSCPESKDIDKTELNAQIFQELCSVLHSLARQVSLPVNFKVIERTNLGSPSQGVIFSPSYVVTPSSCAESEDIDNSDEDIDKSELSAQFFQGLCKFLSVLLYIVTFRQRTDASHASGRTEAVVPTLNVRQLVTSSAAKVIQDFFPRTLYCATFSGPCLVCSSNFEIEMLKQTSFECYFILLPSDKGLMLLRRLAGSKEVVPTLDVLSVNYFSRR</sequence>
<dbReference type="PANTHER" id="PTHR38390:SF2">
    <property type="entry name" value="OS01G0103900 PROTEIN"/>
    <property type="match status" value="1"/>
</dbReference>
<dbReference type="PANTHER" id="PTHR38390">
    <property type="entry name" value="OS01G0103900 PROTEIN"/>
    <property type="match status" value="1"/>
</dbReference>
<dbReference type="Proteomes" id="UP001237642">
    <property type="component" value="Unassembled WGS sequence"/>
</dbReference>
<dbReference type="AlphaFoldDB" id="A0AAD8H1J6"/>
<evidence type="ECO:0000313" key="2">
    <source>
        <dbReference type="Proteomes" id="UP001237642"/>
    </source>
</evidence>
<dbReference type="EMBL" id="JAUIZM010000011">
    <property type="protein sequence ID" value="KAK1358064.1"/>
    <property type="molecule type" value="Genomic_DNA"/>
</dbReference>
<keyword evidence="2" id="KW-1185">Reference proteome</keyword>
<comment type="caution">
    <text evidence="1">The sequence shown here is derived from an EMBL/GenBank/DDBJ whole genome shotgun (WGS) entry which is preliminary data.</text>
</comment>
<organism evidence="1 2">
    <name type="scientific">Heracleum sosnowskyi</name>
    <dbReference type="NCBI Taxonomy" id="360622"/>
    <lineage>
        <taxon>Eukaryota</taxon>
        <taxon>Viridiplantae</taxon>
        <taxon>Streptophyta</taxon>
        <taxon>Embryophyta</taxon>
        <taxon>Tracheophyta</taxon>
        <taxon>Spermatophyta</taxon>
        <taxon>Magnoliopsida</taxon>
        <taxon>eudicotyledons</taxon>
        <taxon>Gunneridae</taxon>
        <taxon>Pentapetalae</taxon>
        <taxon>asterids</taxon>
        <taxon>campanulids</taxon>
        <taxon>Apiales</taxon>
        <taxon>Apiaceae</taxon>
        <taxon>Apioideae</taxon>
        <taxon>apioid superclade</taxon>
        <taxon>Tordylieae</taxon>
        <taxon>Tordyliinae</taxon>
        <taxon>Heracleum</taxon>
    </lineage>
</organism>
<reference evidence="1" key="2">
    <citation type="submission" date="2023-05" db="EMBL/GenBank/DDBJ databases">
        <authorList>
            <person name="Schelkunov M.I."/>
        </authorList>
    </citation>
    <scope>NUCLEOTIDE SEQUENCE</scope>
    <source>
        <strain evidence="1">Hsosn_3</strain>
        <tissue evidence="1">Leaf</tissue>
    </source>
</reference>
<proteinExistence type="predicted"/>
<name>A0AAD8H1J6_9APIA</name>
<protein>
    <submittedName>
        <fullName evidence="1">Uncharacterized protein</fullName>
    </submittedName>
</protein>